<dbReference type="AlphaFoldDB" id="A0A495R886"/>
<dbReference type="EMBL" id="RBWW01000001">
    <property type="protein sequence ID" value="RKS83495.1"/>
    <property type="molecule type" value="Genomic_DNA"/>
</dbReference>
<organism evidence="2 3">
    <name type="scientific">Haloarcula quadrata</name>
    <dbReference type="NCBI Taxonomy" id="182779"/>
    <lineage>
        <taxon>Archaea</taxon>
        <taxon>Methanobacteriati</taxon>
        <taxon>Methanobacteriota</taxon>
        <taxon>Stenosarchaea group</taxon>
        <taxon>Halobacteria</taxon>
        <taxon>Halobacteriales</taxon>
        <taxon>Haloarculaceae</taxon>
        <taxon>Haloarcula</taxon>
    </lineage>
</organism>
<evidence type="ECO:0000256" key="1">
    <source>
        <dbReference type="SAM" id="Phobius"/>
    </source>
</evidence>
<comment type="caution">
    <text evidence="2">The sequence shown here is derived from an EMBL/GenBank/DDBJ whole genome shotgun (WGS) entry which is preliminary data.</text>
</comment>
<feature type="transmembrane region" description="Helical" evidence="1">
    <location>
        <begin position="12"/>
        <end position="31"/>
    </location>
</feature>
<evidence type="ECO:0000313" key="3">
    <source>
        <dbReference type="Proteomes" id="UP000268233"/>
    </source>
</evidence>
<keyword evidence="3" id="KW-1185">Reference proteome</keyword>
<gene>
    <name evidence="2" type="ORF">BDK61_2880</name>
</gene>
<keyword evidence="1" id="KW-0812">Transmembrane</keyword>
<keyword evidence="1" id="KW-0472">Membrane</keyword>
<proteinExistence type="predicted"/>
<dbReference type="Proteomes" id="UP000268233">
    <property type="component" value="Unassembled WGS sequence"/>
</dbReference>
<sequence length="82" mass="8496">MSNLVGGEILDPIVGVAAFLIFSWITVRFGVQIAAGIVKIGLAFVVILGPLMLFAPLALLNPWVLLGGLLVAGGGILTLIRD</sequence>
<keyword evidence="1" id="KW-1133">Transmembrane helix</keyword>
<evidence type="ECO:0000313" key="2">
    <source>
        <dbReference type="EMBL" id="RKS83495.1"/>
    </source>
</evidence>
<accession>A0A495R886</accession>
<protein>
    <submittedName>
        <fullName evidence="2">Uncharacterized protein</fullName>
    </submittedName>
</protein>
<feature type="transmembrane region" description="Helical" evidence="1">
    <location>
        <begin position="63"/>
        <end position="80"/>
    </location>
</feature>
<feature type="transmembrane region" description="Helical" evidence="1">
    <location>
        <begin position="38"/>
        <end position="57"/>
    </location>
</feature>
<name>A0A495R886_9EURY</name>
<reference evidence="2 3" key="1">
    <citation type="submission" date="2018-10" db="EMBL/GenBank/DDBJ databases">
        <title>Genomic Encyclopedia of Archaeal and Bacterial Type Strains, Phase II (KMG-II): from individual species to whole genera.</title>
        <authorList>
            <person name="Goeker M."/>
        </authorList>
    </citation>
    <scope>NUCLEOTIDE SEQUENCE [LARGE SCALE GENOMIC DNA]</scope>
    <source>
        <strain evidence="2 3">DSM 11927</strain>
    </source>
</reference>